<gene>
    <name evidence="2" type="ORF">N7476_003116</name>
</gene>
<dbReference type="Proteomes" id="UP001147746">
    <property type="component" value="Unassembled WGS sequence"/>
</dbReference>
<evidence type="ECO:0000259" key="1">
    <source>
        <dbReference type="Pfam" id="PF05347"/>
    </source>
</evidence>
<organism evidence="2 3">
    <name type="scientific">Penicillium atrosanguineum</name>
    <dbReference type="NCBI Taxonomy" id="1132637"/>
    <lineage>
        <taxon>Eukaryota</taxon>
        <taxon>Fungi</taxon>
        <taxon>Dikarya</taxon>
        <taxon>Ascomycota</taxon>
        <taxon>Pezizomycotina</taxon>
        <taxon>Eurotiomycetes</taxon>
        <taxon>Eurotiomycetidae</taxon>
        <taxon>Eurotiales</taxon>
        <taxon>Aspergillaceae</taxon>
        <taxon>Penicillium</taxon>
    </lineage>
</organism>
<proteinExistence type="predicted"/>
<dbReference type="AlphaFoldDB" id="A0A9W9HJY7"/>
<protein>
    <recommendedName>
        <fullName evidence="1">Complex 1 LYR protein domain-containing protein</fullName>
    </recommendedName>
</protein>
<dbReference type="InterPro" id="IPR008011">
    <property type="entry name" value="Complex1_LYR_dom"/>
</dbReference>
<sequence>MRLDVDLINRGPRIFCDSFKIVSFTAWLGWWYQVTQEFIGLALYRALLRQCSPSVGNPPWLAETQSLIKQRFRRYRQLQSPSQAANSLKAGYKTLDLLDSASKGNKEDAGHVSKILSQAKSVKKQFAAQQRKKTMVEKPLSPNEMKKMKAVRSELETWERKPDTPSILNRPQPVSGRRKVPVLVNARGIPFLRIKKPQPANLSGVIRNKLNKRWECIEVRDKLQTEVLFAKDEDVWDRLTHGGDEGSWAEQPKLALDNIYQKIHETDRKTREMAENMWQVVLREREALAEEEKQRQRQA</sequence>
<feature type="domain" description="Complex 1 LYR protein" evidence="1">
    <location>
        <begin position="41"/>
        <end position="96"/>
    </location>
</feature>
<name>A0A9W9HJY7_9EURO</name>
<dbReference type="OrthoDB" id="6508832at2759"/>
<evidence type="ECO:0000313" key="2">
    <source>
        <dbReference type="EMBL" id="KAJ5324516.1"/>
    </source>
</evidence>
<evidence type="ECO:0000313" key="3">
    <source>
        <dbReference type="Proteomes" id="UP001147746"/>
    </source>
</evidence>
<reference evidence="2" key="2">
    <citation type="journal article" date="2023" name="IMA Fungus">
        <title>Comparative genomic study of the Penicillium genus elucidates a diverse pangenome and 15 lateral gene transfer events.</title>
        <authorList>
            <person name="Petersen C."/>
            <person name="Sorensen T."/>
            <person name="Nielsen M.R."/>
            <person name="Sondergaard T.E."/>
            <person name="Sorensen J.L."/>
            <person name="Fitzpatrick D.A."/>
            <person name="Frisvad J.C."/>
            <person name="Nielsen K.L."/>
        </authorList>
    </citation>
    <scope>NUCLEOTIDE SEQUENCE</scope>
    <source>
        <strain evidence="2">IBT 21472</strain>
    </source>
</reference>
<dbReference type="Pfam" id="PF05347">
    <property type="entry name" value="Complex1_LYR"/>
    <property type="match status" value="1"/>
</dbReference>
<accession>A0A9W9HJY7</accession>
<keyword evidence="3" id="KW-1185">Reference proteome</keyword>
<reference evidence="2" key="1">
    <citation type="submission" date="2022-12" db="EMBL/GenBank/DDBJ databases">
        <authorList>
            <person name="Petersen C."/>
        </authorList>
    </citation>
    <scope>NUCLEOTIDE SEQUENCE</scope>
    <source>
        <strain evidence="2">IBT 21472</strain>
    </source>
</reference>
<comment type="caution">
    <text evidence="2">The sequence shown here is derived from an EMBL/GenBank/DDBJ whole genome shotgun (WGS) entry which is preliminary data.</text>
</comment>
<dbReference type="EMBL" id="JAPZBO010000002">
    <property type="protein sequence ID" value="KAJ5324516.1"/>
    <property type="molecule type" value="Genomic_DNA"/>
</dbReference>
<dbReference type="InterPro" id="IPR046896">
    <property type="entry name" value="Cup1-like_N"/>
</dbReference>
<dbReference type="CDD" id="cd20273">
    <property type="entry name" value="Complex1_LYR_unchar"/>
    <property type="match status" value="1"/>
</dbReference>